<dbReference type="KEGG" id="cfr:106728679"/>
<evidence type="ECO:0000256" key="1">
    <source>
        <dbReference type="SAM" id="MobiDB-lite"/>
    </source>
</evidence>
<feature type="region of interest" description="Disordered" evidence="1">
    <location>
        <begin position="198"/>
        <end position="219"/>
    </location>
</feature>
<organism evidence="2 3">
    <name type="scientific">Camelus ferus</name>
    <name type="common">Wild bactrian camel</name>
    <name type="synonym">Camelus bactrianus ferus</name>
    <dbReference type="NCBI Taxonomy" id="419612"/>
    <lineage>
        <taxon>Eukaryota</taxon>
        <taxon>Metazoa</taxon>
        <taxon>Chordata</taxon>
        <taxon>Craniata</taxon>
        <taxon>Vertebrata</taxon>
        <taxon>Euteleostomi</taxon>
        <taxon>Mammalia</taxon>
        <taxon>Eutheria</taxon>
        <taxon>Laurasiatheria</taxon>
        <taxon>Artiodactyla</taxon>
        <taxon>Tylopoda</taxon>
        <taxon>Camelidae</taxon>
        <taxon>Camelus</taxon>
    </lineage>
</organism>
<evidence type="ECO:0000313" key="3">
    <source>
        <dbReference type="RefSeq" id="XP_032352481.1"/>
    </source>
</evidence>
<dbReference type="RefSeq" id="XP_032352481.1">
    <property type="nucleotide sequence ID" value="XM_032496590.1"/>
</dbReference>
<feature type="region of interest" description="Disordered" evidence="1">
    <location>
        <begin position="259"/>
        <end position="279"/>
    </location>
</feature>
<protein>
    <submittedName>
        <fullName evidence="3">Uncharacterized protein LOC106728679</fullName>
    </submittedName>
</protein>
<dbReference type="AlphaFoldDB" id="A0A8B8UD25"/>
<sequence length="376" mass="41425">MKPPSALFPAIGSPPWRGSCGYTRVCARAHTHWQCWAPDTSCPLLSHVLRVSRGRDARSLSGRAWGSTTLAGTASPNQACHRTSGISHVRCRSPEVTRTSTVCRGAPPAGGLRWLNDNGRLQMLHSQVYVRPLSRVTTGPRPQSPPCLTPVLCEPRALHPRESKTLCPAPATWSPSSPSRALSADPWTCHLCQSNPHLLPDKQDSSSGQRGTRAKPIGGSLLPSLPWRCWPAEQQLLHVRGHPEPGPRALPSLQLARRAAPHTQPSTRRMPARAPSPWQCRSSRPRLLPGPCGRAALTGPFPLLWRQTGAQPVGRLALLCTRNTWWYFYPQICQFFNSSLCRLIVLRKADLHSSDVFPSNKTCLVFSSIYGFVFHT</sequence>
<keyword evidence="2" id="KW-1185">Reference proteome</keyword>
<name>A0A8B8UD25_CAMFR</name>
<dbReference type="GeneID" id="106728679"/>
<gene>
    <name evidence="3" type="primary">LOC106728679</name>
</gene>
<dbReference type="Proteomes" id="UP000694856">
    <property type="component" value="Chromosome 14"/>
</dbReference>
<evidence type="ECO:0000313" key="2">
    <source>
        <dbReference type="Proteomes" id="UP000694856"/>
    </source>
</evidence>
<reference evidence="3" key="1">
    <citation type="submission" date="2025-08" db="UniProtKB">
        <authorList>
            <consortium name="RefSeq"/>
        </authorList>
    </citation>
    <scope>IDENTIFICATION</scope>
    <source>
        <tissue evidence="3">Ear skin</tissue>
    </source>
</reference>
<proteinExistence type="predicted"/>
<accession>A0A8B8UD25</accession>